<dbReference type="AlphaFoldDB" id="A0A9D3Z5D5"/>
<reference evidence="3" key="1">
    <citation type="journal article" date="2019" name="bioRxiv">
        <title>The Genome of the Zebra Mussel, Dreissena polymorpha: A Resource for Invasive Species Research.</title>
        <authorList>
            <person name="McCartney M.A."/>
            <person name="Auch B."/>
            <person name="Kono T."/>
            <person name="Mallez S."/>
            <person name="Zhang Y."/>
            <person name="Obille A."/>
            <person name="Becker A."/>
            <person name="Abrahante J.E."/>
            <person name="Garbe J."/>
            <person name="Badalamenti J.P."/>
            <person name="Herman A."/>
            <person name="Mangelson H."/>
            <person name="Liachko I."/>
            <person name="Sullivan S."/>
            <person name="Sone E.D."/>
            <person name="Koren S."/>
            <person name="Silverstein K.A.T."/>
            <person name="Beckman K.B."/>
            <person name="Gohl D.M."/>
        </authorList>
    </citation>
    <scope>NUCLEOTIDE SEQUENCE</scope>
    <source>
        <strain evidence="3">Duluth1</strain>
        <tissue evidence="3">Whole animal</tissue>
    </source>
</reference>
<organism evidence="3 4">
    <name type="scientific">Dreissena polymorpha</name>
    <name type="common">Zebra mussel</name>
    <name type="synonym">Mytilus polymorpha</name>
    <dbReference type="NCBI Taxonomy" id="45954"/>
    <lineage>
        <taxon>Eukaryota</taxon>
        <taxon>Metazoa</taxon>
        <taxon>Spiralia</taxon>
        <taxon>Lophotrochozoa</taxon>
        <taxon>Mollusca</taxon>
        <taxon>Bivalvia</taxon>
        <taxon>Autobranchia</taxon>
        <taxon>Heteroconchia</taxon>
        <taxon>Euheterodonta</taxon>
        <taxon>Imparidentia</taxon>
        <taxon>Neoheterodontei</taxon>
        <taxon>Myida</taxon>
        <taxon>Dreissenoidea</taxon>
        <taxon>Dreissenidae</taxon>
        <taxon>Dreissena</taxon>
    </lineage>
</organism>
<comment type="caution">
    <text evidence="3">The sequence shown here is derived from an EMBL/GenBank/DDBJ whole genome shotgun (WGS) entry which is preliminary data.</text>
</comment>
<gene>
    <name evidence="3" type="ORF">DPMN_070418</name>
</gene>
<dbReference type="InterPro" id="IPR000192">
    <property type="entry name" value="Aminotrans_V_dom"/>
</dbReference>
<sequence>MASLKNEEAVETSNHMEKCSLNGEVTNNVTHNGPASERNKLEAVPEFGNEIRKEFMLRPNSVFLNHGSYGSMPRCVHERQVRYLVEMESHPDTWFRYNMYGYMKATIGRVAEFMGIRMEDTFMLQNVTKAANTVLKTFPFHSGDAVLVNSLTYGAVNVAARATTAASLNGAQTLSLDINFPINSEDEVVQKYEDFLKQHPEVKLVIVDHITSPTAVVMPVKRIVHVCHAHGAVVFVDAAHVPGQLRPNIQDIDADFYAGNLHKWVFCPRSAAIIWRNPSRQHAWFRPLVTSAFEHRGLHEAFGYEGTKDDIPYICAANGIEYINRVGGLEKINEYNSTLLYKGVTYLEEKWGTKRLQVPDSMHSLYQCIVALPFIPGFSDFKETPAVTQVFMGKNLELQKLLLDKFDVQVAVVYVGQELMVRVSVSIYNTMDDIIRLADAVLALTKTEALFISDAGFIRVF</sequence>
<dbReference type="Pfam" id="PF00266">
    <property type="entry name" value="Aminotran_5"/>
    <property type="match status" value="1"/>
</dbReference>
<dbReference type="Proteomes" id="UP000828390">
    <property type="component" value="Unassembled WGS sequence"/>
</dbReference>
<proteinExistence type="predicted"/>
<dbReference type="Gene3D" id="3.40.640.10">
    <property type="entry name" value="Type I PLP-dependent aspartate aminotransferase-like (Major domain)"/>
    <property type="match status" value="1"/>
</dbReference>
<dbReference type="SUPFAM" id="SSF53383">
    <property type="entry name" value="PLP-dependent transferases"/>
    <property type="match status" value="1"/>
</dbReference>
<dbReference type="InterPro" id="IPR015421">
    <property type="entry name" value="PyrdxlP-dep_Trfase_major"/>
</dbReference>
<keyword evidence="4" id="KW-1185">Reference proteome</keyword>
<dbReference type="Gene3D" id="3.90.1150.10">
    <property type="entry name" value="Aspartate Aminotransferase, domain 1"/>
    <property type="match status" value="1"/>
</dbReference>
<evidence type="ECO:0000313" key="4">
    <source>
        <dbReference type="Proteomes" id="UP000828390"/>
    </source>
</evidence>
<evidence type="ECO:0000256" key="1">
    <source>
        <dbReference type="ARBA" id="ARBA00022898"/>
    </source>
</evidence>
<dbReference type="InterPro" id="IPR015422">
    <property type="entry name" value="PyrdxlP-dep_Trfase_small"/>
</dbReference>
<feature type="domain" description="Aminotransferase class V" evidence="2">
    <location>
        <begin position="99"/>
        <end position="437"/>
    </location>
</feature>
<dbReference type="PANTHER" id="PTHR43092">
    <property type="entry name" value="L-CYSTEINE DESULFHYDRASE"/>
    <property type="match status" value="1"/>
</dbReference>
<dbReference type="InterPro" id="IPR015424">
    <property type="entry name" value="PyrdxlP-dep_Trfase"/>
</dbReference>
<keyword evidence="1" id="KW-0663">Pyridoxal phosphate</keyword>
<dbReference type="OrthoDB" id="5978656at2759"/>
<protein>
    <recommendedName>
        <fullName evidence="2">Aminotransferase class V domain-containing protein</fullName>
    </recommendedName>
</protein>
<accession>A0A9D3Z5D5</accession>
<evidence type="ECO:0000313" key="3">
    <source>
        <dbReference type="EMBL" id="KAH3710920.1"/>
    </source>
</evidence>
<reference evidence="3" key="2">
    <citation type="submission" date="2020-11" db="EMBL/GenBank/DDBJ databases">
        <authorList>
            <person name="McCartney M.A."/>
            <person name="Auch B."/>
            <person name="Kono T."/>
            <person name="Mallez S."/>
            <person name="Becker A."/>
            <person name="Gohl D.M."/>
            <person name="Silverstein K.A.T."/>
            <person name="Koren S."/>
            <person name="Bechman K.B."/>
            <person name="Herman A."/>
            <person name="Abrahante J.E."/>
            <person name="Garbe J."/>
        </authorList>
    </citation>
    <scope>NUCLEOTIDE SEQUENCE</scope>
    <source>
        <strain evidence="3">Duluth1</strain>
        <tissue evidence="3">Whole animal</tissue>
    </source>
</reference>
<dbReference type="EMBL" id="JAIWYP010000014">
    <property type="protein sequence ID" value="KAH3710920.1"/>
    <property type="molecule type" value="Genomic_DNA"/>
</dbReference>
<name>A0A9D3Z5D5_DREPO</name>
<dbReference type="PANTHER" id="PTHR43092:SF4">
    <property type="entry name" value="AMINOTRANSFERASE CLASS V DOMAIN-CONTAINING PROTEIN"/>
    <property type="match status" value="1"/>
</dbReference>
<evidence type="ECO:0000259" key="2">
    <source>
        <dbReference type="Pfam" id="PF00266"/>
    </source>
</evidence>